<dbReference type="HOGENOM" id="CLU_1048319_0_0_11"/>
<dbReference type="EMBL" id="CP007456">
    <property type="protein sequence ID" value="AIZ14812.1"/>
    <property type="molecule type" value="Genomic_DNA"/>
</dbReference>
<evidence type="ECO:0000313" key="2">
    <source>
        <dbReference type="EMBL" id="AIZ14812.1"/>
    </source>
</evidence>
<protein>
    <recommendedName>
        <fullName evidence="1">N-acetyltransferase domain-containing protein</fullName>
    </recommendedName>
</protein>
<reference evidence="2 3" key="1">
    <citation type="journal article" date="2015" name="Genome Announc.">
        <title>Complete and Assembled Genome Sequence of Bifidobacterium kashiwanohense PV20-2, Isolated from the Feces of an Anemic Kenyan Infant.</title>
        <authorList>
            <person name="Vazquez-Gutierrez P."/>
            <person name="Lacroix C."/>
            <person name="Chassard C."/>
            <person name="Klumpp J."/>
            <person name="Jans C."/>
            <person name="Stevens M.J."/>
        </authorList>
    </citation>
    <scope>NUCLEOTIDE SEQUENCE [LARGE SCALE GENOMIC DNA]</scope>
    <source>
        <strain evidence="2 3">PV20-2</strain>
    </source>
</reference>
<proteinExistence type="predicted"/>
<evidence type="ECO:0000313" key="3">
    <source>
        <dbReference type="Proteomes" id="UP000030625"/>
    </source>
</evidence>
<accession>A0A0A7I3B7</accession>
<dbReference type="Gene3D" id="3.40.630.30">
    <property type="match status" value="1"/>
</dbReference>
<organism evidence="2 3">
    <name type="scientific">Bifidobacterium catenulatum PV20-2</name>
    <dbReference type="NCBI Taxonomy" id="1447716"/>
    <lineage>
        <taxon>Bacteria</taxon>
        <taxon>Bacillati</taxon>
        <taxon>Actinomycetota</taxon>
        <taxon>Actinomycetes</taxon>
        <taxon>Bifidobacteriales</taxon>
        <taxon>Bifidobacteriaceae</taxon>
        <taxon>Bifidobacterium</taxon>
    </lineage>
</organism>
<dbReference type="KEGG" id="bka:AH68_06935"/>
<dbReference type="InterPro" id="IPR000182">
    <property type="entry name" value="GNAT_dom"/>
</dbReference>
<dbReference type="Pfam" id="PF00583">
    <property type="entry name" value="Acetyltransf_1"/>
    <property type="match status" value="1"/>
</dbReference>
<dbReference type="STRING" id="1447716.AH68_06935"/>
<gene>
    <name evidence="2" type="ORF">AH68_06935</name>
</gene>
<dbReference type="RefSeq" id="WP_039198764.1">
    <property type="nucleotide sequence ID" value="NZ_CP007456.1"/>
</dbReference>
<dbReference type="InterPro" id="IPR016181">
    <property type="entry name" value="Acyl_CoA_acyltransferase"/>
</dbReference>
<sequence>MRSDHRTTSLAVDGPRAAATDGEAKAIKSLLVRDIKGFDQSVPAVVRHDDGTIRPTYIGVWGQDRLIGAALIQPALYVAETLIYRTGTSGVHAAQIREAFAEHAALIEGIAVVRKHRREGIGLQIKAFCDSWAADHGAELILSIPTNEGARLLNKKAGYTVAPPDGYLTIKVFDAQGQPLHIPYADQRTQDRGTSMWAYKLVGQRTQHFEIGVLTAS</sequence>
<dbReference type="AlphaFoldDB" id="A0A0A7I3B7"/>
<dbReference type="Proteomes" id="UP000030625">
    <property type="component" value="Chromosome"/>
</dbReference>
<dbReference type="OrthoDB" id="3259986at2"/>
<name>A0A0A7I3B7_9BIFI</name>
<dbReference type="SUPFAM" id="SSF55729">
    <property type="entry name" value="Acyl-CoA N-acyltransferases (Nat)"/>
    <property type="match status" value="1"/>
</dbReference>
<feature type="domain" description="N-acetyltransferase" evidence="1">
    <location>
        <begin position="60"/>
        <end position="159"/>
    </location>
</feature>
<evidence type="ECO:0000259" key="1">
    <source>
        <dbReference type="Pfam" id="PF00583"/>
    </source>
</evidence>
<dbReference type="GO" id="GO:0016747">
    <property type="term" value="F:acyltransferase activity, transferring groups other than amino-acyl groups"/>
    <property type="evidence" value="ECO:0007669"/>
    <property type="project" value="InterPro"/>
</dbReference>